<dbReference type="Proteomes" id="UP000366065">
    <property type="component" value="Unassembled WGS sequence"/>
</dbReference>
<feature type="compositionally biased region" description="Low complexity" evidence="1">
    <location>
        <begin position="400"/>
        <end position="411"/>
    </location>
</feature>
<evidence type="ECO:0000256" key="1">
    <source>
        <dbReference type="SAM" id="MobiDB-lite"/>
    </source>
</evidence>
<dbReference type="EMBL" id="CABPRV010000007">
    <property type="protein sequence ID" value="VVE19897.1"/>
    <property type="molecule type" value="Genomic_DNA"/>
</dbReference>
<reference evidence="2 3" key="1">
    <citation type="submission" date="2019-08" db="EMBL/GenBank/DDBJ databases">
        <authorList>
            <person name="Peeters C."/>
        </authorList>
    </citation>
    <scope>NUCLEOTIDE SEQUENCE [LARGE SCALE GENOMIC DNA]</scope>
    <source>
        <strain evidence="2 3">LMG 20602</strain>
    </source>
</reference>
<organism evidence="2 3">
    <name type="scientific">Pandoraea capi</name>
    <dbReference type="NCBI Taxonomy" id="2508286"/>
    <lineage>
        <taxon>Bacteria</taxon>
        <taxon>Pseudomonadati</taxon>
        <taxon>Pseudomonadota</taxon>
        <taxon>Betaproteobacteria</taxon>
        <taxon>Burkholderiales</taxon>
        <taxon>Burkholderiaceae</taxon>
        <taxon>Pandoraea</taxon>
    </lineage>
</organism>
<protein>
    <submittedName>
        <fullName evidence="2">Uncharacterized protein</fullName>
    </submittedName>
</protein>
<evidence type="ECO:0000313" key="2">
    <source>
        <dbReference type="EMBL" id="VVE19897.1"/>
    </source>
</evidence>
<feature type="region of interest" description="Disordered" evidence="1">
    <location>
        <begin position="388"/>
        <end position="431"/>
    </location>
</feature>
<keyword evidence="3" id="KW-1185">Reference proteome</keyword>
<evidence type="ECO:0000313" key="3">
    <source>
        <dbReference type="Proteomes" id="UP000366065"/>
    </source>
</evidence>
<comment type="caution">
    <text evidence="2">The sequence shown here is derived from an EMBL/GenBank/DDBJ whole genome shotgun (WGS) entry which is preliminary data.</text>
</comment>
<proteinExistence type="predicted"/>
<accession>A0ABY6W2V9</accession>
<sequence>MPTTPITQPSSSTNFQVQGYPDQMLSERRLSELSDFNRLMNLGGKIPDSTISGFLARFRSMGVLDTVSNTLSGTEKARILAGAAHCHVASFGQGRDYLERHSPHRPVNDDAANQLAELTSSVRDNVMATAGIGEDGLIVFTFPDVPLHFPLTMSSLGTGDKALLRHEARQLLLKPDGNESSLLAALVKRMANPQPRDFNAEVCEVWIALIERGLSDDEPAAFSDDQIEIHMLGSALMALARRLEEVPNADTSRLLWMLTTGADAFAKSQDTKSHGVALMRVADFHKGRGERDKATAANTFAASVLAKTALQRLEDGNVEDANHCARLSKEARILAGTLDFEVEQHSPPLDVNFGYDDAYSLSQLSDFVSQRRFDEKWESLNESTQAQSSSWLDKFPRVNSGDVESEGSISDGDGESKVEETDLGFKSDDSH</sequence>
<gene>
    <name evidence="2" type="ORF">PCA20602_03085</name>
</gene>
<dbReference type="RefSeq" id="WP_150721965.1">
    <property type="nucleotide sequence ID" value="NZ_CABPRV010000007.1"/>
</dbReference>
<name>A0ABY6W2V9_9BURK</name>
<feature type="compositionally biased region" description="Basic and acidic residues" evidence="1">
    <location>
        <begin position="414"/>
        <end position="431"/>
    </location>
</feature>